<evidence type="ECO:0000313" key="2">
    <source>
        <dbReference type="Proteomes" id="UP001433508"/>
    </source>
</evidence>
<name>A0ACC3T557_LIPKO</name>
<dbReference type="Proteomes" id="UP001433508">
    <property type="component" value="Unassembled WGS sequence"/>
</dbReference>
<reference evidence="2" key="1">
    <citation type="journal article" date="2024" name="Front. Bioeng. Biotechnol.">
        <title>Genome-scale model development and genomic sequencing of the oleaginous clade Lipomyces.</title>
        <authorList>
            <person name="Czajka J.J."/>
            <person name="Han Y."/>
            <person name="Kim J."/>
            <person name="Mondo S.J."/>
            <person name="Hofstad B.A."/>
            <person name="Robles A."/>
            <person name="Haridas S."/>
            <person name="Riley R."/>
            <person name="LaButti K."/>
            <person name="Pangilinan J."/>
            <person name="Andreopoulos W."/>
            <person name="Lipzen A."/>
            <person name="Yan J."/>
            <person name="Wang M."/>
            <person name="Ng V."/>
            <person name="Grigoriev I.V."/>
            <person name="Spatafora J.W."/>
            <person name="Magnuson J.K."/>
            <person name="Baker S.E."/>
            <person name="Pomraning K.R."/>
        </authorList>
    </citation>
    <scope>NUCLEOTIDE SEQUENCE [LARGE SCALE GENOMIC DNA]</scope>
    <source>
        <strain evidence="2">CBS 7786</strain>
    </source>
</reference>
<dbReference type="EMBL" id="MU971352">
    <property type="protein sequence ID" value="KAK9238765.1"/>
    <property type="molecule type" value="Genomic_DNA"/>
</dbReference>
<organism evidence="1 2">
    <name type="scientific">Lipomyces kononenkoae</name>
    <name type="common">Yeast</name>
    <dbReference type="NCBI Taxonomy" id="34357"/>
    <lineage>
        <taxon>Eukaryota</taxon>
        <taxon>Fungi</taxon>
        <taxon>Dikarya</taxon>
        <taxon>Ascomycota</taxon>
        <taxon>Saccharomycotina</taxon>
        <taxon>Lipomycetes</taxon>
        <taxon>Lipomycetales</taxon>
        <taxon>Lipomycetaceae</taxon>
        <taxon>Lipomyces</taxon>
    </lineage>
</organism>
<gene>
    <name evidence="1" type="ORF">V1525DRAFT_387154</name>
</gene>
<keyword evidence="2" id="KW-1185">Reference proteome</keyword>
<accession>A0ACC3T557</accession>
<protein>
    <submittedName>
        <fullName evidence="1">Uncharacterized protein</fullName>
    </submittedName>
</protein>
<proteinExistence type="predicted"/>
<sequence>MSVAFTIPKRPLTWLITGCSSGFGLSIARAVQSHGHTVIATSRNPSRTPDLVAEVESKGGKWLKLDVDDPDCAKVINELEGSGQPVDVLVNNAGFSINGCVEQFTEEEARRQMESLYFGPFRLIRAAVPYMRRRRFGVVVNMSSGAGLEGRESLGIYASGKAALDGLSKVLAKEVAEFNIRVLIVSLGAFNTNMGNAATLSQGPMPEDYKGSVAAKTIDYMVSGKFDPDGDKEKAVNAIYEVVMGEGVGTGNEEERFLPLGRDLAARVKQVQDQYTHSMEVFGDVCNNVYRDR</sequence>
<comment type="caution">
    <text evidence="1">The sequence shown here is derived from an EMBL/GenBank/DDBJ whole genome shotgun (WGS) entry which is preliminary data.</text>
</comment>
<evidence type="ECO:0000313" key="1">
    <source>
        <dbReference type="EMBL" id="KAK9238765.1"/>
    </source>
</evidence>